<gene>
    <name evidence="1" type="ORF">GALL_203800</name>
</gene>
<dbReference type="AlphaFoldDB" id="A0A1J5SBL8"/>
<protein>
    <submittedName>
        <fullName evidence="1">Uncharacterized protein</fullName>
    </submittedName>
</protein>
<evidence type="ECO:0000313" key="1">
    <source>
        <dbReference type="EMBL" id="OIQ97621.1"/>
    </source>
</evidence>
<comment type="caution">
    <text evidence="1">The sequence shown here is derived from an EMBL/GenBank/DDBJ whole genome shotgun (WGS) entry which is preliminary data.</text>
</comment>
<proteinExistence type="predicted"/>
<accession>A0A1J5SBL8</accession>
<organism evidence="1">
    <name type="scientific">mine drainage metagenome</name>
    <dbReference type="NCBI Taxonomy" id="410659"/>
    <lineage>
        <taxon>unclassified sequences</taxon>
        <taxon>metagenomes</taxon>
        <taxon>ecological metagenomes</taxon>
    </lineage>
</organism>
<dbReference type="EMBL" id="MLJW01000130">
    <property type="protein sequence ID" value="OIQ97621.1"/>
    <property type="molecule type" value="Genomic_DNA"/>
</dbReference>
<name>A0A1J5SBL8_9ZZZZ</name>
<sequence>MQTKHCTCGAEADVRRGTRRTAEGCDEIVYRVTCPVCGQLGPAIPAEGKDEATAIAEAIAAWNDMIARRRPLED</sequence>
<reference evidence="1" key="1">
    <citation type="submission" date="2016-10" db="EMBL/GenBank/DDBJ databases">
        <title>Sequence of Gallionella enrichment culture.</title>
        <authorList>
            <person name="Poehlein A."/>
            <person name="Muehling M."/>
            <person name="Daniel R."/>
        </authorList>
    </citation>
    <scope>NUCLEOTIDE SEQUENCE</scope>
</reference>